<sequence length="77" mass="8740">LLYRLHTEVSCFIPACGKVPRPSVEILPFDWICLTSEALETCWDAPWVEQRVEAGCSHSIVMQVVQWCTDTMGLKSK</sequence>
<name>A0A0B6XYF0_9EUPU</name>
<protein>
    <submittedName>
        <fullName evidence="1">Uncharacterized protein</fullName>
    </submittedName>
</protein>
<proteinExistence type="predicted"/>
<reference evidence="1" key="1">
    <citation type="submission" date="2014-12" db="EMBL/GenBank/DDBJ databases">
        <title>Insight into the proteome of Arion vulgaris.</title>
        <authorList>
            <person name="Aradska J."/>
            <person name="Bulat T."/>
            <person name="Smidak R."/>
            <person name="Sarate P."/>
            <person name="Gangsoo J."/>
            <person name="Sialana F."/>
            <person name="Bilban M."/>
            <person name="Lubec G."/>
        </authorList>
    </citation>
    <scope>NUCLEOTIDE SEQUENCE</scope>
    <source>
        <tissue evidence="1">Skin</tissue>
    </source>
</reference>
<dbReference type="AlphaFoldDB" id="A0A0B6XYF0"/>
<accession>A0A0B6XYF0</accession>
<feature type="non-terminal residue" evidence="1">
    <location>
        <position position="77"/>
    </location>
</feature>
<evidence type="ECO:0000313" key="1">
    <source>
        <dbReference type="EMBL" id="CEK48878.1"/>
    </source>
</evidence>
<dbReference type="EMBL" id="HACG01002013">
    <property type="protein sequence ID" value="CEK48878.1"/>
    <property type="molecule type" value="Transcribed_RNA"/>
</dbReference>
<gene>
    <name evidence="1" type="primary">ORF5496</name>
</gene>
<organism evidence="1">
    <name type="scientific">Arion vulgaris</name>
    <dbReference type="NCBI Taxonomy" id="1028688"/>
    <lineage>
        <taxon>Eukaryota</taxon>
        <taxon>Metazoa</taxon>
        <taxon>Spiralia</taxon>
        <taxon>Lophotrochozoa</taxon>
        <taxon>Mollusca</taxon>
        <taxon>Gastropoda</taxon>
        <taxon>Heterobranchia</taxon>
        <taxon>Euthyneura</taxon>
        <taxon>Panpulmonata</taxon>
        <taxon>Eupulmonata</taxon>
        <taxon>Stylommatophora</taxon>
        <taxon>Helicina</taxon>
        <taxon>Arionoidea</taxon>
        <taxon>Arionidae</taxon>
        <taxon>Arion</taxon>
    </lineage>
</organism>
<feature type="non-terminal residue" evidence="1">
    <location>
        <position position="1"/>
    </location>
</feature>